<accession>A0A0V1F4V1</accession>
<keyword evidence="2" id="KW-1185">Reference proteome</keyword>
<dbReference type="Proteomes" id="UP000054995">
    <property type="component" value="Unassembled WGS sequence"/>
</dbReference>
<proteinExistence type="predicted"/>
<name>A0A0V1F4V1_TRIPS</name>
<gene>
    <name evidence="1" type="ORF">T4D_15395</name>
</gene>
<comment type="caution">
    <text evidence="1">The sequence shown here is derived from an EMBL/GenBank/DDBJ whole genome shotgun (WGS) entry which is preliminary data.</text>
</comment>
<reference evidence="1 2" key="1">
    <citation type="submission" date="2015-01" db="EMBL/GenBank/DDBJ databases">
        <title>Evolution of Trichinella species and genotypes.</title>
        <authorList>
            <person name="Korhonen P.K."/>
            <person name="Edoardo P."/>
            <person name="Giuseppe L.R."/>
            <person name="Gasser R.B."/>
        </authorList>
    </citation>
    <scope>NUCLEOTIDE SEQUENCE [LARGE SCALE GENOMIC DNA]</scope>
    <source>
        <strain evidence="1">ISS470</strain>
    </source>
</reference>
<protein>
    <submittedName>
        <fullName evidence="1">Uncharacterized protein</fullName>
    </submittedName>
</protein>
<dbReference type="EMBL" id="JYDT01000326">
    <property type="protein sequence ID" value="KRY80789.1"/>
    <property type="molecule type" value="Genomic_DNA"/>
</dbReference>
<dbReference type="AlphaFoldDB" id="A0A0V1F4V1"/>
<evidence type="ECO:0000313" key="1">
    <source>
        <dbReference type="EMBL" id="KRY80789.1"/>
    </source>
</evidence>
<organism evidence="1 2">
    <name type="scientific">Trichinella pseudospiralis</name>
    <name type="common">Parasitic roundworm</name>
    <dbReference type="NCBI Taxonomy" id="6337"/>
    <lineage>
        <taxon>Eukaryota</taxon>
        <taxon>Metazoa</taxon>
        <taxon>Ecdysozoa</taxon>
        <taxon>Nematoda</taxon>
        <taxon>Enoplea</taxon>
        <taxon>Dorylaimia</taxon>
        <taxon>Trichinellida</taxon>
        <taxon>Trichinellidae</taxon>
        <taxon>Trichinella</taxon>
    </lineage>
</organism>
<sequence>MPWKDGWNLTAASERSEFRQKERVSPRLFNAAKLTYLRSCLSCDALEVITFLSSSNGDHEARRI</sequence>
<evidence type="ECO:0000313" key="2">
    <source>
        <dbReference type="Proteomes" id="UP000054995"/>
    </source>
</evidence>
<dbReference type="OrthoDB" id="8010063at2759"/>